<gene>
    <name evidence="2" type="primary">Contig14098.g15029</name>
    <name evidence="2" type="ORF">STYLEM_6021</name>
</gene>
<dbReference type="Proteomes" id="UP000039865">
    <property type="component" value="Unassembled WGS sequence"/>
</dbReference>
<feature type="region of interest" description="Disordered" evidence="1">
    <location>
        <begin position="274"/>
        <end position="308"/>
    </location>
</feature>
<evidence type="ECO:0000256" key="1">
    <source>
        <dbReference type="SAM" id="MobiDB-lite"/>
    </source>
</evidence>
<reference evidence="2 3" key="1">
    <citation type="submission" date="2014-06" db="EMBL/GenBank/DDBJ databases">
        <authorList>
            <person name="Swart Estienne"/>
        </authorList>
    </citation>
    <scope>NUCLEOTIDE SEQUENCE [LARGE SCALE GENOMIC DNA]</scope>
    <source>
        <strain evidence="2 3">130c</strain>
    </source>
</reference>
<sequence>MELRRRIVHQLDQESLLDEVLTEDEQFNNEQTCFPGSDMEISDFENCNPNIKKQESDSEEEGAQIQRRKRTQQNQQSQTKQPKKIQAKQTEMRSWRQQEQVVKKENLIENPEIIDDRKYAGIMEILAIHQQKPIKTYQCLTFESKVAILTHTELKKYLSHMLDCFIKGKDQYEASFQKQNKNEKDQSSKHNSNSKVTEQNKRRKVDQQVANKINQQTKQEHTETEEEESWLNNGLRDDTTFYTQMVKQKLEKREKYEAYKRKLQEEQYEKEDFLQNDEDEFDNIGGKKRSQKRDYKTQSKQQQRNGNNIYYDSDGLERIITVTVKHGLDIKGDEIFLENVLIPRRIKKVFMIPKIEAQIHNCGLVCTVEWQNDNSGKALENSYVSYETMRLRHPQLLCEYFERITIFKMP</sequence>
<proteinExistence type="predicted"/>
<feature type="region of interest" description="Disordered" evidence="1">
    <location>
        <begin position="50"/>
        <end position="91"/>
    </location>
</feature>
<keyword evidence="3" id="KW-1185">Reference proteome</keyword>
<dbReference type="AlphaFoldDB" id="A0A078A595"/>
<name>A0A078A595_STYLE</name>
<feature type="region of interest" description="Disordered" evidence="1">
    <location>
        <begin position="177"/>
        <end position="208"/>
    </location>
</feature>
<protein>
    <submittedName>
        <fullName evidence="2">Uncharacterized protein</fullName>
    </submittedName>
</protein>
<organism evidence="2 3">
    <name type="scientific">Stylonychia lemnae</name>
    <name type="common">Ciliate</name>
    <dbReference type="NCBI Taxonomy" id="5949"/>
    <lineage>
        <taxon>Eukaryota</taxon>
        <taxon>Sar</taxon>
        <taxon>Alveolata</taxon>
        <taxon>Ciliophora</taxon>
        <taxon>Intramacronucleata</taxon>
        <taxon>Spirotrichea</taxon>
        <taxon>Stichotrichia</taxon>
        <taxon>Sporadotrichida</taxon>
        <taxon>Oxytrichidae</taxon>
        <taxon>Stylonychinae</taxon>
        <taxon>Stylonychia</taxon>
    </lineage>
</organism>
<evidence type="ECO:0000313" key="3">
    <source>
        <dbReference type="Proteomes" id="UP000039865"/>
    </source>
</evidence>
<dbReference type="EMBL" id="CCKQ01005791">
    <property type="protein sequence ID" value="CDW77054.1"/>
    <property type="molecule type" value="Genomic_DNA"/>
</dbReference>
<accession>A0A078A595</accession>
<dbReference type="InParanoid" id="A0A078A595"/>
<feature type="compositionally biased region" description="Polar residues" evidence="1">
    <location>
        <begin position="298"/>
        <end position="308"/>
    </location>
</feature>
<evidence type="ECO:0000313" key="2">
    <source>
        <dbReference type="EMBL" id="CDW77054.1"/>
    </source>
</evidence>